<feature type="compositionally biased region" description="Low complexity" evidence="6">
    <location>
        <begin position="9"/>
        <end position="22"/>
    </location>
</feature>
<dbReference type="PROSITE" id="PS00028">
    <property type="entry name" value="ZINC_FINGER_C2H2_1"/>
    <property type="match status" value="2"/>
</dbReference>
<feature type="compositionally biased region" description="Polar residues" evidence="6">
    <location>
        <begin position="221"/>
        <end position="235"/>
    </location>
</feature>
<feature type="domain" description="C2H2-type" evidence="7">
    <location>
        <begin position="80"/>
        <end position="109"/>
    </location>
</feature>
<name>A0ABN7BCY3_9HEMI</name>
<sequence length="385" mass="43163">MSENEYRYPDSSSPGSDAGSNSENKPEIRRGRPKAAMITYLMTEGATSQSGIRCEVCSRVFPRDKSLQAHRRVHTGERPYSCDFPGCLRKFKQSGQLKTHQRLHTGERPFICSVEGCTSRFTHANRHCSNHPQASLIRSEDTNILFVESFADSNEARQWLAKYRAEKETKSVEKRDPLATPVSAKGCLDLLTPEPEEQRDINAYTNIDRELADMTNFSNANPTHPNPGGTTNSAWSPIKSPLRLSPVKTPRISTPDRSRPVKSLFLTDATTLTVSPRKRELPKKRWLRIASRELASYASVSPTLTANLNRPTVLRHAAEFTSPNYVTSSSSFATPMAVPQMLQNLLTPPYSDEKQRHYEEDEELAVPLPSSEADNAQWCSSELSH</sequence>
<evidence type="ECO:0000313" key="9">
    <source>
        <dbReference type="Proteomes" id="UP001307889"/>
    </source>
</evidence>
<keyword evidence="4" id="KW-0862">Zinc</keyword>
<dbReference type="Gene3D" id="3.30.160.60">
    <property type="entry name" value="Classic Zinc Finger"/>
    <property type="match status" value="3"/>
</dbReference>
<dbReference type="EMBL" id="AP028922">
    <property type="protein sequence ID" value="BET02235.1"/>
    <property type="molecule type" value="Genomic_DNA"/>
</dbReference>
<dbReference type="PANTHER" id="PTHR14003:SF26">
    <property type="entry name" value="ZINC FINGER PROTEIN 367"/>
    <property type="match status" value="1"/>
</dbReference>
<keyword evidence="9" id="KW-1185">Reference proteome</keyword>
<feature type="region of interest" description="Disordered" evidence="6">
    <location>
        <begin position="351"/>
        <end position="385"/>
    </location>
</feature>
<evidence type="ECO:0000256" key="2">
    <source>
        <dbReference type="ARBA" id="ARBA00022737"/>
    </source>
</evidence>
<protein>
    <submittedName>
        <fullName evidence="8">ZnF_C2H2</fullName>
    </submittedName>
</protein>
<dbReference type="PANTHER" id="PTHR14003">
    <property type="entry name" value="TRANSCRIPTIONAL REPRESSOR PROTEIN YY"/>
    <property type="match status" value="1"/>
</dbReference>
<evidence type="ECO:0000259" key="7">
    <source>
        <dbReference type="PROSITE" id="PS50157"/>
    </source>
</evidence>
<keyword evidence="2" id="KW-0677">Repeat</keyword>
<evidence type="ECO:0000313" key="8">
    <source>
        <dbReference type="EMBL" id="BET02235.1"/>
    </source>
</evidence>
<keyword evidence="3 5" id="KW-0863">Zinc-finger</keyword>
<proteinExistence type="predicted"/>
<dbReference type="Pfam" id="PF00096">
    <property type="entry name" value="zf-C2H2"/>
    <property type="match status" value="2"/>
</dbReference>
<evidence type="ECO:0000256" key="6">
    <source>
        <dbReference type="SAM" id="MobiDB-lite"/>
    </source>
</evidence>
<dbReference type="InterPro" id="IPR013087">
    <property type="entry name" value="Znf_C2H2_type"/>
</dbReference>
<feature type="compositionally biased region" description="Polar residues" evidence="6">
    <location>
        <begin position="372"/>
        <end position="385"/>
    </location>
</feature>
<feature type="domain" description="C2H2-type" evidence="7">
    <location>
        <begin position="52"/>
        <end position="79"/>
    </location>
</feature>
<dbReference type="SMART" id="SM00355">
    <property type="entry name" value="ZnF_C2H2"/>
    <property type="match status" value="3"/>
</dbReference>
<evidence type="ECO:0000256" key="4">
    <source>
        <dbReference type="ARBA" id="ARBA00022833"/>
    </source>
</evidence>
<dbReference type="Proteomes" id="UP001307889">
    <property type="component" value="Chromosome 14"/>
</dbReference>
<dbReference type="PROSITE" id="PS50157">
    <property type="entry name" value="ZINC_FINGER_C2H2_2"/>
    <property type="match status" value="2"/>
</dbReference>
<organism evidence="8 9">
    <name type="scientific">Nesidiocoris tenuis</name>
    <dbReference type="NCBI Taxonomy" id="355587"/>
    <lineage>
        <taxon>Eukaryota</taxon>
        <taxon>Metazoa</taxon>
        <taxon>Ecdysozoa</taxon>
        <taxon>Arthropoda</taxon>
        <taxon>Hexapoda</taxon>
        <taxon>Insecta</taxon>
        <taxon>Pterygota</taxon>
        <taxon>Neoptera</taxon>
        <taxon>Paraneoptera</taxon>
        <taxon>Hemiptera</taxon>
        <taxon>Heteroptera</taxon>
        <taxon>Panheteroptera</taxon>
        <taxon>Cimicomorpha</taxon>
        <taxon>Miridae</taxon>
        <taxon>Dicyphina</taxon>
        <taxon>Nesidiocoris</taxon>
    </lineage>
</organism>
<accession>A0ABN7BCY3</accession>
<feature type="region of interest" description="Disordered" evidence="6">
    <location>
        <begin position="221"/>
        <end position="258"/>
    </location>
</feature>
<evidence type="ECO:0000256" key="3">
    <source>
        <dbReference type="ARBA" id="ARBA00022771"/>
    </source>
</evidence>
<dbReference type="SUPFAM" id="SSF57667">
    <property type="entry name" value="beta-beta-alpha zinc fingers"/>
    <property type="match status" value="1"/>
</dbReference>
<dbReference type="InterPro" id="IPR036236">
    <property type="entry name" value="Znf_C2H2_sf"/>
</dbReference>
<evidence type="ECO:0000256" key="5">
    <source>
        <dbReference type="PROSITE-ProRule" id="PRU00042"/>
    </source>
</evidence>
<keyword evidence="1" id="KW-0479">Metal-binding</keyword>
<evidence type="ECO:0000256" key="1">
    <source>
        <dbReference type="ARBA" id="ARBA00022723"/>
    </source>
</evidence>
<feature type="region of interest" description="Disordered" evidence="6">
    <location>
        <begin position="1"/>
        <end position="33"/>
    </location>
</feature>
<reference evidence="8 9" key="1">
    <citation type="submission" date="2023-09" db="EMBL/GenBank/DDBJ databases">
        <title>Nesidiocoris tenuis whole genome shotgun sequence.</title>
        <authorList>
            <person name="Shibata T."/>
            <person name="Shimoda M."/>
            <person name="Kobayashi T."/>
            <person name="Uehara T."/>
        </authorList>
    </citation>
    <scope>NUCLEOTIDE SEQUENCE [LARGE SCALE GENOMIC DNA]</scope>
    <source>
        <strain evidence="8 9">Japan</strain>
    </source>
</reference>
<gene>
    <name evidence="8" type="ORF">NTJ_15053</name>
</gene>